<protein>
    <submittedName>
        <fullName evidence="1">Uncharacterized protein</fullName>
    </submittedName>
</protein>
<comment type="caution">
    <text evidence="1">The sequence shown here is derived from an EMBL/GenBank/DDBJ whole genome shotgun (WGS) entry which is preliminary data.</text>
</comment>
<dbReference type="AlphaFoldDB" id="A0AAV6QGP8"/>
<dbReference type="EMBL" id="JAGKHQ010000017">
    <property type="protein sequence ID" value="KAG7490429.1"/>
    <property type="molecule type" value="Genomic_DNA"/>
</dbReference>
<name>A0AAV6QGP8_SOLSE</name>
<sequence>MGVSHGSEVFCQNSGKTHTGNKQLQCSRCRKSLNITNKQKNVIEDTAAAAVLIGGVALSQRSLIMLEATYATSLRSNFWIHELSLLVRGIVQVGSAHVSLTIIGDEGEKRGTVAD</sequence>
<accession>A0AAV6QGP8</accession>
<evidence type="ECO:0000313" key="1">
    <source>
        <dbReference type="EMBL" id="KAG7490429.1"/>
    </source>
</evidence>
<reference evidence="1 2" key="1">
    <citation type="journal article" date="2021" name="Sci. Rep.">
        <title>Chromosome anchoring in Senegalese sole (Solea senegalensis) reveals sex-associated markers and genome rearrangements in flatfish.</title>
        <authorList>
            <person name="Guerrero-Cozar I."/>
            <person name="Gomez-Garrido J."/>
            <person name="Berbel C."/>
            <person name="Martinez-Blanch J.F."/>
            <person name="Alioto T."/>
            <person name="Claros M.G."/>
            <person name="Gagnaire P.A."/>
            <person name="Manchado M."/>
        </authorList>
    </citation>
    <scope>NUCLEOTIDE SEQUENCE [LARGE SCALE GENOMIC DNA]</scope>
    <source>
        <strain evidence="1">Sse05_10M</strain>
    </source>
</reference>
<proteinExistence type="predicted"/>
<gene>
    <name evidence="1" type="ORF">JOB18_035427</name>
</gene>
<organism evidence="1 2">
    <name type="scientific">Solea senegalensis</name>
    <name type="common">Senegalese sole</name>
    <dbReference type="NCBI Taxonomy" id="28829"/>
    <lineage>
        <taxon>Eukaryota</taxon>
        <taxon>Metazoa</taxon>
        <taxon>Chordata</taxon>
        <taxon>Craniata</taxon>
        <taxon>Vertebrata</taxon>
        <taxon>Euteleostomi</taxon>
        <taxon>Actinopterygii</taxon>
        <taxon>Neopterygii</taxon>
        <taxon>Teleostei</taxon>
        <taxon>Neoteleostei</taxon>
        <taxon>Acanthomorphata</taxon>
        <taxon>Carangaria</taxon>
        <taxon>Pleuronectiformes</taxon>
        <taxon>Pleuronectoidei</taxon>
        <taxon>Soleidae</taxon>
        <taxon>Solea</taxon>
    </lineage>
</organism>
<evidence type="ECO:0000313" key="2">
    <source>
        <dbReference type="Proteomes" id="UP000693946"/>
    </source>
</evidence>
<dbReference type="Proteomes" id="UP000693946">
    <property type="component" value="Linkage Group LG5"/>
</dbReference>
<keyword evidence="2" id="KW-1185">Reference proteome</keyword>